<feature type="active site" evidence="1">
    <location>
        <position position="36"/>
    </location>
</feature>
<dbReference type="RefSeq" id="WP_423244834.1">
    <property type="nucleotide sequence ID" value="NZ_SOAZ01000031.1"/>
</dbReference>
<dbReference type="InterPro" id="IPR029069">
    <property type="entry name" value="HotDog_dom_sf"/>
</dbReference>
<name>A0A4V3ES95_9CLOT</name>
<dbReference type="SUPFAM" id="SSF54637">
    <property type="entry name" value="Thioesterase/thiol ester dehydrase-isomerase"/>
    <property type="match status" value="1"/>
</dbReference>
<organism evidence="4 5">
    <name type="scientific">Fonticella tunisiensis</name>
    <dbReference type="NCBI Taxonomy" id="1096341"/>
    <lineage>
        <taxon>Bacteria</taxon>
        <taxon>Bacillati</taxon>
        <taxon>Bacillota</taxon>
        <taxon>Clostridia</taxon>
        <taxon>Eubacteriales</taxon>
        <taxon>Clostridiaceae</taxon>
        <taxon>Fonticella</taxon>
    </lineage>
</organism>
<dbReference type="EMBL" id="SOAZ01000031">
    <property type="protein sequence ID" value="TDT50305.1"/>
    <property type="molecule type" value="Genomic_DNA"/>
</dbReference>
<accession>A0A4V3ES95</accession>
<feature type="active site" evidence="1">
    <location>
        <position position="70"/>
    </location>
</feature>
<evidence type="ECO:0000313" key="5">
    <source>
        <dbReference type="Proteomes" id="UP000295325"/>
    </source>
</evidence>
<dbReference type="PANTHER" id="PTHR36934:SF1">
    <property type="entry name" value="THIOESTERASE DOMAIN-CONTAINING PROTEIN"/>
    <property type="match status" value="1"/>
</dbReference>
<evidence type="ECO:0000256" key="1">
    <source>
        <dbReference type="PIRSR" id="PIRSR014972-1"/>
    </source>
</evidence>
<dbReference type="CDD" id="cd03440">
    <property type="entry name" value="hot_dog"/>
    <property type="match status" value="1"/>
</dbReference>
<dbReference type="Gene3D" id="3.10.129.10">
    <property type="entry name" value="Hotdog Thioesterase"/>
    <property type="match status" value="1"/>
</dbReference>
<evidence type="ECO:0000259" key="3">
    <source>
        <dbReference type="Pfam" id="PF22636"/>
    </source>
</evidence>
<evidence type="ECO:0000256" key="2">
    <source>
        <dbReference type="PIRSR" id="PIRSR014972-2"/>
    </source>
</evidence>
<dbReference type="PIRSF" id="PIRSF014972">
    <property type="entry name" value="FlK"/>
    <property type="match status" value="1"/>
</dbReference>
<dbReference type="InterPro" id="IPR025540">
    <property type="entry name" value="FlK"/>
</dbReference>
<dbReference type="PANTHER" id="PTHR36934">
    <property type="entry name" value="BLR0278 PROTEIN"/>
    <property type="match status" value="1"/>
</dbReference>
<keyword evidence="5" id="KW-1185">Reference proteome</keyword>
<protein>
    <submittedName>
        <fullName evidence="4">Thioesterase superfamily protein</fullName>
    </submittedName>
</protein>
<proteinExistence type="predicted"/>
<dbReference type="InterPro" id="IPR054485">
    <property type="entry name" value="FlK-like_dom"/>
</dbReference>
<dbReference type="Pfam" id="PF22636">
    <property type="entry name" value="FlK"/>
    <property type="match status" value="1"/>
</dbReference>
<reference evidence="4 5" key="1">
    <citation type="submission" date="2019-03" db="EMBL/GenBank/DDBJ databases">
        <title>Genomic Encyclopedia of Type Strains, Phase IV (KMG-IV): sequencing the most valuable type-strain genomes for metagenomic binning, comparative biology and taxonomic classification.</title>
        <authorList>
            <person name="Goeker M."/>
        </authorList>
    </citation>
    <scope>NUCLEOTIDE SEQUENCE [LARGE SCALE GENOMIC DNA]</scope>
    <source>
        <strain evidence="4 5">DSM 24455</strain>
    </source>
</reference>
<sequence length="132" mass="14595">MMDNIKVGLSAVIETISQPKDSAVNYASGVVDVFSTPSMIALMECAAKNAVDLHLEKGYTTVGTRIHIKHIAATPTGMRIKACAELVKREGKKLIFKVEAYDEVEKIGEGIHERHVVNIDKFISRAMIKRKK</sequence>
<comment type="caution">
    <text evidence="4">The sequence shown here is derived from an EMBL/GenBank/DDBJ whole genome shotgun (WGS) entry which is preliminary data.</text>
</comment>
<evidence type="ECO:0000313" key="4">
    <source>
        <dbReference type="EMBL" id="TDT50305.1"/>
    </source>
</evidence>
<dbReference type="Proteomes" id="UP000295325">
    <property type="component" value="Unassembled WGS sequence"/>
</dbReference>
<gene>
    <name evidence="4" type="ORF">EDD71_1318</name>
</gene>
<dbReference type="AlphaFoldDB" id="A0A4V3ES95"/>
<feature type="active site" evidence="1">
    <location>
        <position position="44"/>
    </location>
</feature>
<feature type="binding site" evidence="2">
    <location>
        <position position="114"/>
    </location>
    <ligand>
        <name>substrate</name>
    </ligand>
</feature>
<feature type="domain" description="Fluoroacetyl-CoA-specific thioesterase-like" evidence="3">
    <location>
        <begin position="20"/>
        <end position="118"/>
    </location>
</feature>
<feature type="binding site" evidence="2">
    <location>
        <position position="63"/>
    </location>
    <ligand>
        <name>CoA</name>
        <dbReference type="ChEBI" id="CHEBI:57287"/>
    </ligand>
</feature>
<feature type="binding site" evidence="2">
    <location>
        <position position="63"/>
    </location>
    <ligand>
        <name>substrate</name>
    </ligand>
</feature>